<sequence length="216" mass="24006">MGGSITVGGKNQIPISAVGQVEFEVVDSKGASKVLKLDDVLYAPQLKFSLLSVPAAVKLDFRFTFKCGVCIINTNQRFSIKANIAEHADLYQFDANPILRHEAHVAQAGKTKALQLLHKRMGHANVRTLQDIPRHNSVLNYHSNAASCRVDFKIHSDICGPLPVPRISGCRCFVDFIDDYARFMVTYAMKSRTELYECYEDVGAKLSMTSVPKSIR</sequence>
<name>A0AAV2Z3I7_9STRA</name>
<dbReference type="GO" id="GO:0003964">
    <property type="term" value="F:RNA-directed DNA polymerase activity"/>
    <property type="evidence" value="ECO:0007669"/>
    <property type="project" value="UniProtKB-KW"/>
</dbReference>
<evidence type="ECO:0000256" key="5">
    <source>
        <dbReference type="ARBA" id="ARBA00022741"/>
    </source>
</evidence>
<dbReference type="GO" id="GO:0005524">
    <property type="term" value="F:ATP binding"/>
    <property type="evidence" value="ECO:0007669"/>
    <property type="project" value="UniProtKB-KW"/>
</dbReference>
<dbReference type="PANTHER" id="PTHR42648:SF11">
    <property type="entry name" value="TRANSPOSON TY4-P GAG-POL POLYPROTEIN"/>
    <property type="match status" value="1"/>
</dbReference>
<comment type="caution">
    <text evidence="15">The sequence shown here is derived from an EMBL/GenBank/DDBJ whole genome shotgun (WGS) entry which is preliminary data.</text>
</comment>
<keyword evidence="4" id="KW-0479">Metal-binding</keyword>
<evidence type="ECO:0000256" key="6">
    <source>
        <dbReference type="ARBA" id="ARBA00022759"/>
    </source>
</evidence>
<keyword evidence="10" id="KW-0229">DNA integration</keyword>
<keyword evidence="2" id="KW-0645">Protease</keyword>
<evidence type="ECO:0000313" key="16">
    <source>
        <dbReference type="Proteomes" id="UP001146120"/>
    </source>
</evidence>
<reference evidence="15" key="1">
    <citation type="submission" date="2022-11" db="EMBL/GenBank/DDBJ databases">
        <authorList>
            <person name="Morgan W.R."/>
            <person name="Tartar A."/>
        </authorList>
    </citation>
    <scope>NUCLEOTIDE SEQUENCE</scope>
    <source>
        <strain evidence="15">ARSEF 373</strain>
    </source>
</reference>
<evidence type="ECO:0000256" key="8">
    <source>
        <dbReference type="ARBA" id="ARBA00022840"/>
    </source>
</evidence>
<evidence type="ECO:0000256" key="7">
    <source>
        <dbReference type="ARBA" id="ARBA00022801"/>
    </source>
</evidence>
<dbReference type="InterPro" id="IPR039537">
    <property type="entry name" value="Retrotran_Ty1/copia-like"/>
</dbReference>
<dbReference type="Proteomes" id="UP001146120">
    <property type="component" value="Unassembled WGS sequence"/>
</dbReference>
<keyword evidence="6" id="KW-0255">Endonuclease</keyword>
<dbReference type="InterPro" id="IPR054722">
    <property type="entry name" value="PolX-like_BBD"/>
</dbReference>
<evidence type="ECO:0000256" key="3">
    <source>
        <dbReference type="ARBA" id="ARBA00022722"/>
    </source>
</evidence>
<dbReference type="PANTHER" id="PTHR42648">
    <property type="entry name" value="TRANSPOSASE, PUTATIVE-RELATED"/>
    <property type="match status" value="1"/>
</dbReference>
<keyword evidence="5" id="KW-0547">Nucleotide-binding</keyword>
<evidence type="ECO:0000256" key="12">
    <source>
        <dbReference type="ARBA" id="ARBA00022932"/>
    </source>
</evidence>
<keyword evidence="8" id="KW-0067">ATP-binding</keyword>
<keyword evidence="13" id="KW-0233">DNA recombination</keyword>
<feature type="domain" description="Retrovirus-related Pol polyprotein from transposon TNT 1-94-like beta-barrel" evidence="14">
    <location>
        <begin position="3"/>
        <end position="58"/>
    </location>
</feature>
<keyword evidence="12" id="KW-0239">DNA-directed DNA polymerase</keyword>
<evidence type="ECO:0000256" key="2">
    <source>
        <dbReference type="ARBA" id="ARBA00022670"/>
    </source>
</evidence>
<dbReference type="GO" id="GO:0004519">
    <property type="term" value="F:endonuclease activity"/>
    <property type="evidence" value="ECO:0007669"/>
    <property type="project" value="UniProtKB-KW"/>
</dbReference>
<protein>
    <recommendedName>
        <fullName evidence="14">Retrovirus-related Pol polyprotein from transposon TNT 1-94-like beta-barrel domain-containing protein</fullName>
    </recommendedName>
</protein>
<evidence type="ECO:0000259" key="14">
    <source>
        <dbReference type="Pfam" id="PF22936"/>
    </source>
</evidence>
<organism evidence="15 16">
    <name type="scientific">Lagenidium giganteum</name>
    <dbReference type="NCBI Taxonomy" id="4803"/>
    <lineage>
        <taxon>Eukaryota</taxon>
        <taxon>Sar</taxon>
        <taxon>Stramenopiles</taxon>
        <taxon>Oomycota</taxon>
        <taxon>Peronosporomycetes</taxon>
        <taxon>Pythiales</taxon>
        <taxon>Pythiaceae</taxon>
    </lineage>
</organism>
<evidence type="ECO:0000256" key="4">
    <source>
        <dbReference type="ARBA" id="ARBA00022723"/>
    </source>
</evidence>
<dbReference type="GO" id="GO:0003887">
    <property type="term" value="F:DNA-directed DNA polymerase activity"/>
    <property type="evidence" value="ECO:0007669"/>
    <property type="project" value="UniProtKB-KW"/>
</dbReference>
<keyword evidence="9" id="KW-0460">Magnesium</keyword>
<evidence type="ECO:0000256" key="10">
    <source>
        <dbReference type="ARBA" id="ARBA00022908"/>
    </source>
</evidence>
<evidence type="ECO:0000256" key="13">
    <source>
        <dbReference type="ARBA" id="ARBA00023172"/>
    </source>
</evidence>
<keyword evidence="12" id="KW-0808">Transferase</keyword>
<dbReference type="Pfam" id="PF22936">
    <property type="entry name" value="Pol_BBD"/>
    <property type="match status" value="1"/>
</dbReference>
<keyword evidence="12" id="KW-0548">Nucleotidyltransferase</keyword>
<proteinExistence type="predicted"/>
<dbReference type="EMBL" id="DAKRPA010000039">
    <property type="protein sequence ID" value="DBA01901.1"/>
    <property type="molecule type" value="Genomic_DNA"/>
</dbReference>
<accession>A0AAV2Z3I7</accession>
<evidence type="ECO:0000256" key="1">
    <source>
        <dbReference type="ARBA" id="ARBA00002180"/>
    </source>
</evidence>
<dbReference type="AlphaFoldDB" id="A0AAV2Z3I7"/>
<comment type="function">
    <text evidence="1">The aspartyl protease (PR) mediates the proteolytic cleavages of the Gag and Gag-Pol polyproteins after assembly of the VLP.</text>
</comment>
<dbReference type="GO" id="GO:0008233">
    <property type="term" value="F:peptidase activity"/>
    <property type="evidence" value="ECO:0007669"/>
    <property type="project" value="UniProtKB-KW"/>
</dbReference>
<dbReference type="GO" id="GO:0046872">
    <property type="term" value="F:metal ion binding"/>
    <property type="evidence" value="ECO:0007669"/>
    <property type="project" value="UniProtKB-KW"/>
</dbReference>
<dbReference type="GO" id="GO:0015074">
    <property type="term" value="P:DNA integration"/>
    <property type="evidence" value="ECO:0007669"/>
    <property type="project" value="UniProtKB-KW"/>
</dbReference>
<gene>
    <name evidence="15" type="ORF">N0F65_005090</name>
</gene>
<reference evidence="15" key="2">
    <citation type="journal article" date="2023" name="Microbiol Resour">
        <title>Decontamination and Annotation of the Draft Genome Sequence of the Oomycete Lagenidium giganteum ARSEF 373.</title>
        <authorList>
            <person name="Morgan W.R."/>
            <person name="Tartar A."/>
        </authorList>
    </citation>
    <scope>NUCLEOTIDE SEQUENCE</scope>
    <source>
        <strain evidence="15">ARSEF 373</strain>
    </source>
</reference>
<evidence type="ECO:0000256" key="9">
    <source>
        <dbReference type="ARBA" id="ARBA00022842"/>
    </source>
</evidence>
<dbReference type="GO" id="GO:0006310">
    <property type="term" value="P:DNA recombination"/>
    <property type="evidence" value="ECO:0007669"/>
    <property type="project" value="UniProtKB-KW"/>
</dbReference>
<evidence type="ECO:0000313" key="15">
    <source>
        <dbReference type="EMBL" id="DBA01901.1"/>
    </source>
</evidence>
<keyword evidence="11" id="KW-0695">RNA-directed DNA polymerase</keyword>
<keyword evidence="7" id="KW-0378">Hydrolase</keyword>
<evidence type="ECO:0000256" key="11">
    <source>
        <dbReference type="ARBA" id="ARBA00022918"/>
    </source>
</evidence>
<keyword evidence="3" id="KW-0540">Nuclease</keyword>
<keyword evidence="16" id="KW-1185">Reference proteome</keyword>
<dbReference type="GO" id="GO:0006508">
    <property type="term" value="P:proteolysis"/>
    <property type="evidence" value="ECO:0007669"/>
    <property type="project" value="UniProtKB-KW"/>
</dbReference>